<accession>A0A853AMN8</accession>
<keyword evidence="3" id="KW-0408">Iron</keyword>
<proteinExistence type="predicted"/>
<reference evidence="6 7" key="1">
    <citation type="submission" date="2020-07" db="EMBL/GenBank/DDBJ databases">
        <title>Sequencing the genomes of 1000 actinobacteria strains.</title>
        <authorList>
            <person name="Klenk H.-P."/>
        </authorList>
    </citation>
    <scope>NUCLEOTIDE SEQUENCE [LARGE SCALE GENOMIC DNA]</scope>
    <source>
        <strain evidence="6 7">DSM 44065</strain>
    </source>
</reference>
<dbReference type="PANTHER" id="PTHR10696">
    <property type="entry name" value="GAMMA-BUTYROBETAINE HYDROXYLASE-RELATED"/>
    <property type="match status" value="1"/>
</dbReference>
<dbReference type="PANTHER" id="PTHR10696:SF56">
    <property type="entry name" value="TAUD_TFDA-LIKE DOMAIN-CONTAINING PROTEIN"/>
    <property type="match status" value="1"/>
</dbReference>
<dbReference type="InterPro" id="IPR050411">
    <property type="entry name" value="AlphaKG_dependent_hydroxylases"/>
</dbReference>
<comment type="cofactor">
    <cofactor evidence="1">
        <name>Fe(2+)</name>
        <dbReference type="ChEBI" id="CHEBI:29033"/>
    </cofactor>
</comment>
<evidence type="ECO:0000256" key="1">
    <source>
        <dbReference type="ARBA" id="ARBA00001954"/>
    </source>
</evidence>
<dbReference type="SUPFAM" id="SSF51197">
    <property type="entry name" value="Clavaminate synthase-like"/>
    <property type="match status" value="1"/>
</dbReference>
<keyword evidence="7" id="KW-1185">Reference proteome</keyword>
<keyword evidence="6" id="KW-0223">Dioxygenase</keyword>
<dbReference type="GO" id="GO:0051213">
    <property type="term" value="F:dioxygenase activity"/>
    <property type="evidence" value="ECO:0007669"/>
    <property type="project" value="UniProtKB-KW"/>
</dbReference>
<dbReference type="RefSeq" id="WP_179721435.1">
    <property type="nucleotide sequence ID" value="NZ_BAABFH010000001.1"/>
</dbReference>
<name>A0A853AMN8_9PSEU</name>
<dbReference type="InterPro" id="IPR003819">
    <property type="entry name" value="TauD/TfdA-like"/>
</dbReference>
<dbReference type="GO" id="GO:0017000">
    <property type="term" value="P:antibiotic biosynthetic process"/>
    <property type="evidence" value="ECO:0007669"/>
    <property type="project" value="UniProtKB-KW"/>
</dbReference>
<evidence type="ECO:0000256" key="4">
    <source>
        <dbReference type="ARBA" id="ARBA00023194"/>
    </source>
</evidence>
<feature type="domain" description="TauD/TfdA-like" evidence="5">
    <location>
        <begin position="31"/>
        <end position="311"/>
    </location>
</feature>
<evidence type="ECO:0000313" key="7">
    <source>
        <dbReference type="Proteomes" id="UP000587002"/>
    </source>
</evidence>
<dbReference type="Pfam" id="PF02668">
    <property type="entry name" value="TauD"/>
    <property type="match status" value="1"/>
</dbReference>
<gene>
    <name evidence="6" type="ORF">HNR68_002989</name>
</gene>
<keyword evidence="4" id="KW-0045">Antibiotic biosynthesis</keyword>
<keyword evidence="2" id="KW-0560">Oxidoreductase</keyword>
<sequence length="328" mass="36416">MSAAELDVHLADGRPAVVHVDGTPEATTWVAQHRDRIRSLVDQHGALLVRGLHLADAAAFGRVARDVAGPLLPEREAFARRWSYEDGVYSSSKWPPNQPMCMHHELSYTLTFPGLMVFGCLGAPASGGVTGVADAAAVLEALPADLVERFEREGWQLVRNYNEMVGVPWQEAFGTDDRGEVERYCRDNAIEFEWDAMDGLRTKQRRSAVITHPKTGARVWFNQVAFLNEWTIDPEVRDYLLMEFGPDGLPFNSRYGSGAPIEDDVVALLNKVYEEHTRREPWQTGDLMLVDNIAQAHSREPYEGAREVLVAMGEPVSLASCSPTVSPS</sequence>
<dbReference type="InterPro" id="IPR042098">
    <property type="entry name" value="TauD-like_sf"/>
</dbReference>
<comment type="caution">
    <text evidence="6">The sequence shown here is derived from an EMBL/GenBank/DDBJ whole genome shotgun (WGS) entry which is preliminary data.</text>
</comment>
<evidence type="ECO:0000259" key="5">
    <source>
        <dbReference type="Pfam" id="PF02668"/>
    </source>
</evidence>
<dbReference type="Proteomes" id="UP000587002">
    <property type="component" value="Unassembled WGS sequence"/>
</dbReference>
<evidence type="ECO:0000313" key="6">
    <source>
        <dbReference type="EMBL" id="NYI84359.1"/>
    </source>
</evidence>
<dbReference type="Gene3D" id="3.60.130.10">
    <property type="entry name" value="Clavaminate synthase-like"/>
    <property type="match status" value="1"/>
</dbReference>
<dbReference type="EMBL" id="JACCFJ010000001">
    <property type="protein sequence ID" value="NYI84359.1"/>
    <property type="molecule type" value="Genomic_DNA"/>
</dbReference>
<evidence type="ECO:0000256" key="2">
    <source>
        <dbReference type="ARBA" id="ARBA00023002"/>
    </source>
</evidence>
<evidence type="ECO:0000256" key="3">
    <source>
        <dbReference type="ARBA" id="ARBA00023004"/>
    </source>
</evidence>
<protein>
    <submittedName>
        <fullName evidence="6">Alpha-ketoglutarate-dependent taurine dioxygenase</fullName>
    </submittedName>
</protein>
<dbReference type="AlphaFoldDB" id="A0A853AMN8"/>
<organism evidence="6 7">
    <name type="scientific">Saccharopolyspora hordei</name>
    <dbReference type="NCBI Taxonomy" id="1838"/>
    <lineage>
        <taxon>Bacteria</taxon>
        <taxon>Bacillati</taxon>
        <taxon>Actinomycetota</taxon>
        <taxon>Actinomycetes</taxon>
        <taxon>Pseudonocardiales</taxon>
        <taxon>Pseudonocardiaceae</taxon>
        <taxon>Saccharopolyspora</taxon>
    </lineage>
</organism>